<dbReference type="Pfam" id="PF03561">
    <property type="entry name" value="Allantoicase"/>
    <property type="match status" value="2"/>
</dbReference>
<dbReference type="PIRSF" id="PIRSF016516">
    <property type="entry name" value="Allantoicase"/>
    <property type="match status" value="1"/>
</dbReference>
<dbReference type="Gene3D" id="2.60.120.260">
    <property type="entry name" value="Galactose-binding domain-like"/>
    <property type="match status" value="2"/>
</dbReference>
<comment type="catalytic activity">
    <reaction evidence="2">
        <text>allantoate + H2O = (S)-ureidoglycolate + urea</text>
        <dbReference type="Rhea" id="RHEA:11016"/>
        <dbReference type="ChEBI" id="CHEBI:15377"/>
        <dbReference type="ChEBI" id="CHEBI:16199"/>
        <dbReference type="ChEBI" id="CHEBI:17536"/>
        <dbReference type="ChEBI" id="CHEBI:57296"/>
        <dbReference type="EC" id="3.5.3.4"/>
    </reaction>
</comment>
<evidence type="ECO:0000259" key="3">
    <source>
        <dbReference type="Pfam" id="PF03561"/>
    </source>
</evidence>
<dbReference type="InterPro" id="IPR008979">
    <property type="entry name" value="Galactose-bd-like_sf"/>
</dbReference>
<dbReference type="InterPro" id="IPR005164">
    <property type="entry name" value="Allantoicase"/>
</dbReference>
<name>A0A2N7X190_9BURK</name>
<dbReference type="EC" id="3.5.3.4" evidence="2"/>
<accession>A0A2N7X190</accession>
<keyword evidence="2" id="KW-0659">Purine metabolism</keyword>
<comment type="caution">
    <text evidence="4">The sequence shown here is derived from an EMBL/GenBank/DDBJ whole genome shotgun (WGS) entry which is preliminary data.</text>
</comment>
<dbReference type="InterPro" id="IPR015908">
    <property type="entry name" value="Allantoicase_dom"/>
</dbReference>
<gene>
    <name evidence="2 4" type="primary">alc</name>
    <name evidence="4" type="ORF">C0Z20_18635</name>
</gene>
<dbReference type="Proteomes" id="UP000235777">
    <property type="component" value="Unassembled WGS sequence"/>
</dbReference>
<keyword evidence="2" id="KW-0378">Hydrolase</keyword>
<feature type="domain" description="Allantoicase" evidence="3">
    <location>
        <begin position="193"/>
        <end position="335"/>
    </location>
</feature>
<dbReference type="EMBL" id="PNYC01000011">
    <property type="protein sequence ID" value="PMS35496.1"/>
    <property type="molecule type" value="Genomic_DNA"/>
</dbReference>
<dbReference type="HAMAP" id="MF_00813">
    <property type="entry name" value="Allantoicase"/>
    <property type="match status" value="1"/>
</dbReference>
<dbReference type="RefSeq" id="WP_018442587.1">
    <property type="nucleotide sequence ID" value="NZ_KB890187.1"/>
</dbReference>
<evidence type="ECO:0000256" key="2">
    <source>
        <dbReference type="HAMAP-Rule" id="MF_00813"/>
    </source>
</evidence>
<proteinExistence type="inferred from homology"/>
<dbReference type="SUPFAM" id="SSF49785">
    <property type="entry name" value="Galactose-binding domain-like"/>
    <property type="match status" value="2"/>
</dbReference>
<dbReference type="PANTHER" id="PTHR12045">
    <property type="entry name" value="ALLANTOICASE"/>
    <property type="match status" value="1"/>
</dbReference>
<comment type="similarity">
    <text evidence="1 2">Belongs to the allantoicase family.</text>
</comment>
<dbReference type="GO" id="GO:0004037">
    <property type="term" value="F:allantoicase activity"/>
    <property type="evidence" value="ECO:0007669"/>
    <property type="project" value="UniProtKB-UniRule"/>
</dbReference>
<evidence type="ECO:0000256" key="1">
    <source>
        <dbReference type="ARBA" id="ARBA00009242"/>
    </source>
</evidence>
<comment type="pathway">
    <text evidence="2">Nitrogen metabolism; (S)-allantoin degradation; (S)-ureidoglycolate from allantoate (aminidohydrolase route): step 1/1.</text>
</comment>
<evidence type="ECO:0000313" key="5">
    <source>
        <dbReference type="Proteomes" id="UP000235777"/>
    </source>
</evidence>
<protein>
    <recommendedName>
        <fullName evidence="2">Probable allantoicase</fullName>
        <ecNumber evidence="2">3.5.3.4</ecNumber>
    </recommendedName>
    <alternativeName>
        <fullName evidence="2">Allantoate amidinohydrolase</fullName>
    </alternativeName>
</protein>
<organism evidence="4 5">
    <name type="scientific">Trinickia symbiotica</name>
    <dbReference type="NCBI Taxonomy" id="863227"/>
    <lineage>
        <taxon>Bacteria</taxon>
        <taxon>Pseudomonadati</taxon>
        <taxon>Pseudomonadota</taxon>
        <taxon>Betaproteobacteria</taxon>
        <taxon>Burkholderiales</taxon>
        <taxon>Burkholderiaceae</taxon>
        <taxon>Trinickia</taxon>
    </lineage>
</organism>
<dbReference type="UniPathway" id="UPA00395">
    <property type="reaction ID" value="UER00654"/>
</dbReference>
<reference evidence="4 5" key="1">
    <citation type="submission" date="2018-01" db="EMBL/GenBank/DDBJ databases">
        <title>Whole genome analyses suggest that Burkholderia sensu lato contains two further novel genera in the rhizoxinica-symbiotica group Mycetohabitans gen. nov., and Trinickia gen. nov.: implications for the evolution of diazotrophy and nodulation in the Burkholderiaceae.</title>
        <authorList>
            <person name="Estrada-de los Santos P."/>
            <person name="Palmer M."/>
            <person name="Chavez-Ramirez B."/>
            <person name="Beukes C."/>
            <person name="Steenkamp E.T."/>
            <person name="Hirsch A.M."/>
            <person name="Manyaka P."/>
            <person name="Maluk M."/>
            <person name="Lafos M."/>
            <person name="Crook M."/>
            <person name="Gross E."/>
            <person name="Simon M.F."/>
            <person name="Bueno dos Reis Junior F."/>
            <person name="Poole P.S."/>
            <person name="Venter S.N."/>
            <person name="James E.K."/>
        </authorList>
    </citation>
    <scope>NUCLEOTIDE SEQUENCE [LARGE SCALE GENOMIC DNA]</scope>
    <source>
        <strain evidence="4 5">JPY 581</strain>
    </source>
</reference>
<dbReference type="GO" id="GO:0000256">
    <property type="term" value="P:allantoin catabolic process"/>
    <property type="evidence" value="ECO:0007669"/>
    <property type="project" value="UniProtKB-UniRule"/>
</dbReference>
<sequence length="337" mass="37369">MAIPILDPTAPDFTRRYVNLADPRFGAKALEASDEFFAPKERMLNPEPAVFIPGKYDDHGKWMDGWETRRKRTCGFDWCVVELARPCVIKGFDLDTSHFTGNFPPAASVEAAYVESGAPSSETQWVDVLPSVALQGNSHHYHAIDDARTFTHVRVNLYPDGGLARLRVYGAPQVDWSRAGRDTVVDLAAMEHGAYVVAANNQHFGLATNLLMPERGVNMGDGWETRRRREPGNDWCIVALAHAGEIGRIEVDTAHFKGNYPDRCSLQAAYVAGGTDESLITQSMFWPVLLPEQKLQMDHVHTFVAELAALGAVTHVRFNIVPDGGVSRLRLFGTPQR</sequence>
<dbReference type="PANTHER" id="PTHR12045:SF3">
    <property type="entry name" value="INACTIVE ALLANTOICASE-RELATED"/>
    <property type="match status" value="1"/>
</dbReference>
<keyword evidence="5" id="KW-1185">Reference proteome</keyword>
<dbReference type="GO" id="GO:0006144">
    <property type="term" value="P:purine nucleobase metabolic process"/>
    <property type="evidence" value="ECO:0007669"/>
    <property type="project" value="UniProtKB-KW"/>
</dbReference>
<dbReference type="OrthoDB" id="2078334at2"/>
<dbReference type="STRING" id="863227.GCA_000373005_03987"/>
<feature type="domain" description="Allantoicase" evidence="3">
    <location>
        <begin position="26"/>
        <end position="172"/>
    </location>
</feature>
<evidence type="ECO:0000313" key="4">
    <source>
        <dbReference type="EMBL" id="PMS35496.1"/>
    </source>
</evidence>
<dbReference type="AlphaFoldDB" id="A0A2N7X190"/>
<dbReference type="NCBIfam" id="TIGR02961">
    <property type="entry name" value="allantoicase"/>
    <property type="match status" value="1"/>
</dbReference>